<dbReference type="RefSeq" id="WP_144412975.1">
    <property type="nucleotide sequence ID" value="NZ_CP011451.1"/>
</dbReference>
<comment type="caution">
    <text evidence="2">The sequence shown here is derived from an EMBL/GenBank/DDBJ whole genome shotgun (WGS) entry which is preliminary data.</text>
</comment>
<proteinExistence type="predicted"/>
<dbReference type="OrthoDB" id="8548768at2"/>
<evidence type="ECO:0000313" key="3">
    <source>
        <dbReference type="Proteomes" id="UP000324176"/>
    </source>
</evidence>
<organism evidence="2 3">
    <name type="scientific">Nitrosomonas communis</name>
    <dbReference type="NCBI Taxonomy" id="44574"/>
    <lineage>
        <taxon>Bacteria</taxon>
        <taxon>Pseudomonadati</taxon>
        <taxon>Pseudomonadota</taxon>
        <taxon>Betaproteobacteria</taxon>
        <taxon>Nitrosomonadales</taxon>
        <taxon>Nitrosomonadaceae</taxon>
        <taxon>Nitrosomonas</taxon>
    </lineage>
</organism>
<reference evidence="2 3" key="1">
    <citation type="submission" date="2019-07" db="EMBL/GenBank/DDBJ databases">
        <title>Active sludge and wastewater microbial communities from Klosterneuburg, Austria.</title>
        <authorList>
            <person name="Wagner M."/>
        </authorList>
    </citation>
    <scope>NUCLEOTIDE SEQUENCE [LARGE SCALE GENOMIC DNA]</scope>
    <source>
        <strain evidence="2 3">Nm2</strain>
    </source>
</reference>
<protein>
    <submittedName>
        <fullName evidence="2">Uncharacterized protein</fullName>
    </submittedName>
</protein>
<dbReference type="EMBL" id="VNHT01000042">
    <property type="protein sequence ID" value="TYP83734.1"/>
    <property type="molecule type" value="Genomic_DNA"/>
</dbReference>
<dbReference type="AlphaFoldDB" id="A0A5D3Y9V4"/>
<dbReference type="Proteomes" id="UP000324176">
    <property type="component" value="Unassembled WGS sequence"/>
</dbReference>
<name>A0A5D3Y9V4_9PROT</name>
<feature type="region of interest" description="Disordered" evidence="1">
    <location>
        <begin position="77"/>
        <end position="99"/>
    </location>
</feature>
<evidence type="ECO:0000313" key="2">
    <source>
        <dbReference type="EMBL" id="TYP83734.1"/>
    </source>
</evidence>
<evidence type="ECO:0000256" key="1">
    <source>
        <dbReference type="SAM" id="MobiDB-lite"/>
    </source>
</evidence>
<gene>
    <name evidence="2" type="ORF">BCL69_10428</name>
</gene>
<accession>A0A5D3Y9V4</accession>
<sequence length="99" mass="10982">MTSFAPRLSLAAKKKQKYPSDMNKNAPLSVVSMRISWARLLKRVFDINIVHCPYCGAALKIITVLLKKAATTNIPDHLGLSSRTPPRAPVQILDPFEPI</sequence>